<comment type="catalytic activity">
    <reaction evidence="5">
        <text>L-methionyl-[protein] + [thioredoxin]-disulfide + H2O = L-methionyl-(R)-S-oxide-[protein] + [thioredoxin]-dithiol</text>
        <dbReference type="Rhea" id="RHEA:24164"/>
        <dbReference type="Rhea" id="RHEA-COMP:10698"/>
        <dbReference type="Rhea" id="RHEA-COMP:10700"/>
        <dbReference type="Rhea" id="RHEA-COMP:12313"/>
        <dbReference type="Rhea" id="RHEA-COMP:12314"/>
        <dbReference type="ChEBI" id="CHEBI:15377"/>
        <dbReference type="ChEBI" id="CHEBI:16044"/>
        <dbReference type="ChEBI" id="CHEBI:29950"/>
        <dbReference type="ChEBI" id="CHEBI:45764"/>
        <dbReference type="ChEBI" id="CHEBI:50058"/>
        <dbReference type="EC" id="1.8.4.12"/>
    </reaction>
</comment>
<comment type="catalytic activity">
    <reaction evidence="4 7">
        <text>L-methionyl-[protein] + [thioredoxin]-disulfide + H2O = L-methionyl-(S)-S-oxide-[protein] + [thioredoxin]-dithiol</text>
        <dbReference type="Rhea" id="RHEA:14217"/>
        <dbReference type="Rhea" id="RHEA-COMP:10698"/>
        <dbReference type="Rhea" id="RHEA-COMP:10700"/>
        <dbReference type="Rhea" id="RHEA-COMP:12313"/>
        <dbReference type="Rhea" id="RHEA-COMP:12315"/>
        <dbReference type="ChEBI" id="CHEBI:15377"/>
        <dbReference type="ChEBI" id="CHEBI:16044"/>
        <dbReference type="ChEBI" id="CHEBI:29950"/>
        <dbReference type="ChEBI" id="CHEBI:44120"/>
        <dbReference type="ChEBI" id="CHEBI:50058"/>
        <dbReference type="EC" id="1.8.4.11"/>
    </reaction>
</comment>
<dbReference type="NCBIfam" id="TIGR00401">
    <property type="entry name" value="msrA"/>
    <property type="match status" value="1"/>
</dbReference>
<reference evidence="10 11" key="1">
    <citation type="submission" date="2012-09" db="EMBL/GenBank/DDBJ databases">
        <title>Genome Sequence of alkane-degrading Bacterium Alcanivorax jadensis T9.</title>
        <authorList>
            <person name="Lai Q."/>
            <person name="Shao Z."/>
        </authorList>
    </citation>
    <scope>NUCLEOTIDE SEQUENCE [LARGE SCALE GENOMIC DNA]</scope>
    <source>
        <strain evidence="10 11">T9</strain>
    </source>
</reference>
<dbReference type="InterPro" id="IPR002569">
    <property type="entry name" value="Met_Sox_Rdtase_MsrA_dom"/>
</dbReference>
<dbReference type="PROSITE" id="PS51790">
    <property type="entry name" value="MSRB"/>
    <property type="match status" value="1"/>
</dbReference>
<protein>
    <recommendedName>
        <fullName evidence="7">Peptide methionine sulfoxide reductase MsrA</fullName>
        <shortName evidence="7">Protein-methionine-S-oxide reductase</shortName>
        <ecNumber evidence="7">1.8.4.11</ecNumber>
    </recommendedName>
    <alternativeName>
        <fullName evidence="7">Peptide-methionine (S)-S-oxide reductase</fullName>
        <shortName evidence="7">Peptide Met(O) reductase</shortName>
    </alternativeName>
</protein>
<proteinExistence type="inferred from homology"/>
<dbReference type="Gene3D" id="2.170.150.20">
    <property type="entry name" value="Peptide methionine sulfoxide reductase"/>
    <property type="match status" value="1"/>
</dbReference>
<sequence>MRTLLFLAALTLSAPVLAAEAYFAGGCFWCTESDFEELDGVSEAISGFAGGDEKHPSYEDVAHGRTGHTEVVKVIYDPAVVSYDNLLTWFWQHVDPTDPNGQFVDRGQQYRSAIFYQTEAEKTAALASRKTLEESGRFDKPVITEITELDAFYPAEDYHQDYYKTHSLKYKYYRYRSGRDQFLQEHWDDPKHRPWLTDQVTQRWQGADQFQRPSDEVLKKSLPKLVYQVTREDATERAFQNEYFDQKAEGIYVDVISGEPLFSSTDKYKSGTGWPSFTKPIDKAFVTLEEDNKLWATRTEVRSRYADSHLGHVFSDGPEPTGQRWCLNSAALRFVSKAEMEKQGYGKYLPLFE</sequence>
<dbReference type="PANTHER" id="PTHR43774">
    <property type="entry name" value="PEPTIDE METHIONINE SULFOXIDE REDUCTASE"/>
    <property type="match status" value="1"/>
</dbReference>
<dbReference type="SUPFAM" id="SSF51316">
    <property type="entry name" value="Mss4-like"/>
    <property type="match status" value="1"/>
</dbReference>
<dbReference type="Pfam" id="PF01625">
    <property type="entry name" value="PMSR"/>
    <property type="match status" value="1"/>
</dbReference>
<dbReference type="InterPro" id="IPR036509">
    <property type="entry name" value="Met_Sox_Rdtase_MsrA_sf"/>
</dbReference>
<evidence type="ECO:0000313" key="11">
    <source>
        <dbReference type="Proteomes" id="UP000029443"/>
    </source>
</evidence>
<evidence type="ECO:0000256" key="4">
    <source>
        <dbReference type="ARBA" id="ARBA00047806"/>
    </source>
</evidence>
<dbReference type="RefSeq" id="WP_035245608.1">
    <property type="nucleotide sequence ID" value="NZ_ARXU01000003.1"/>
</dbReference>
<evidence type="ECO:0000256" key="1">
    <source>
        <dbReference type="ARBA" id="ARBA00023002"/>
    </source>
</evidence>
<feature type="active site" evidence="7">
    <location>
        <position position="27"/>
    </location>
</feature>
<evidence type="ECO:0000256" key="7">
    <source>
        <dbReference type="HAMAP-Rule" id="MF_01401"/>
    </source>
</evidence>
<evidence type="ECO:0000256" key="2">
    <source>
        <dbReference type="ARBA" id="ARBA00023268"/>
    </source>
</evidence>
<dbReference type="EC" id="1.8.4.11" evidence="7"/>
<feature type="signal peptide" evidence="8">
    <location>
        <begin position="1"/>
        <end position="18"/>
    </location>
</feature>
<dbReference type="Pfam" id="PF01641">
    <property type="entry name" value="SelR"/>
    <property type="match status" value="1"/>
</dbReference>
<feature type="chain" id="PRO_5045128708" description="Peptide methionine sulfoxide reductase MsrA" evidence="8">
    <location>
        <begin position="19"/>
        <end position="353"/>
    </location>
</feature>
<dbReference type="EMBL" id="ARXU01000003">
    <property type="protein sequence ID" value="KGD61728.1"/>
    <property type="molecule type" value="Genomic_DNA"/>
</dbReference>
<dbReference type="InterPro" id="IPR011057">
    <property type="entry name" value="Mss4-like_sf"/>
</dbReference>
<dbReference type="PANTHER" id="PTHR43774:SF1">
    <property type="entry name" value="PEPTIDE METHIONINE SULFOXIDE REDUCTASE MSRA 2"/>
    <property type="match status" value="1"/>
</dbReference>
<evidence type="ECO:0000259" key="9">
    <source>
        <dbReference type="PROSITE" id="PS51790"/>
    </source>
</evidence>
<comment type="function">
    <text evidence="3 7">Has an important function as a repair enzyme for proteins that have been inactivated by oxidation. Catalyzes the reversible oxidation-reduction of methionine sulfoxide in proteins to methionine.</text>
</comment>
<feature type="domain" description="MsrB" evidence="9">
    <location>
        <begin position="215"/>
        <end position="337"/>
    </location>
</feature>
<comment type="catalytic activity">
    <reaction evidence="6 7">
        <text>[thioredoxin]-disulfide + L-methionine + H2O = L-methionine (S)-S-oxide + [thioredoxin]-dithiol</text>
        <dbReference type="Rhea" id="RHEA:19993"/>
        <dbReference type="Rhea" id="RHEA-COMP:10698"/>
        <dbReference type="Rhea" id="RHEA-COMP:10700"/>
        <dbReference type="ChEBI" id="CHEBI:15377"/>
        <dbReference type="ChEBI" id="CHEBI:29950"/>
        <dbReference type="ChEBI" id="CHEBI:50058"/>
        <dbReference type="ChEBI" id="CHEBI:57844"/>
        <dbReference type="ChEBI" id="CHEBI:58772"/>
        <dbReference type="EC" id="1.8.4.11"/>
    </reaction>
</comment>
<evidence type="ECO:0000256" key="6">
    <source>
        <dbReference type="ARBA" id="ARBA00048782"/>
    </source>
</evidence>
<keyword evidence="1 7" id="KW-0560">Oxidoreductase</keyword>
<name>A0ABR4WEE9_9GAMM</name>
<dbReference type="InterPro" id="IPR002579">
    <property type="entry name" value="Met_Sox_Rdtase_MsrB_dom"/>
</dbReference>
<dbReference type="SUPFAM" id="SSF55068">
    <property type="entry name" value="Peptide methionine sulfoxide reductase"/>
    <property type="match status" value="1"/>
</dbReference>
<evidence type="ECO:0000256" key="8">
    <source>
        <dbReference type="SAM" id="SignalP"/>
    </source>
</evidence>
<keyword evidence="11" id="KW-1185">Reference proteome</keyword>
<comment type="caution">
    <text evidence="10">The sequence shown here is derived from an EMBL/GenBank/DDBJ whole genome shotgun (WGS) entry which is preliminary data.</text>
</comment>
<dbReference type="Gene3D" id="3.30.1060.10">
    <property type="entry name" value="Peptide methionine sulphoxide reductase MsrA"/>
    <property type="match status" value="1"/>
</dbReference>
<keyword evidence="2" id="KW-0511">Multifunctional enzyme</keyword>
<dbReference type="NCBIfam" id="TIGR00357">
    <property type="entry name" value="peptide-methionine (R)-S-oxide reductase MsrB"/>
    <property type="match status" value="1"/>
</dbReference>
<keyword evidence="8" id="KW-0732">Signal</keyword>
<comment type="similarity">
    <text evidence="7">Belongs to the MsrA Met sulfoxide reductase family.</text>
</comment>
<dbReference type="Proteomes" id="UP000029443">
    <property type="component" value="Unassembled WGS sequence"/>
</dbReference>
<evidence type="ECO:0000256" key="3">
    <source>
        <dbReference type="ARBA" id="ARBA00024679"/>
    </source>
</evidence>
<accession>A0ABR4WEE9</accession>
<dbReference type="HAMAP" id="MF_01401">
    <property type="entry name" value="MsrA"/>
    <property type="match status" value="1"/>
</dbReference>
<evidence type="ECO:0000256" key="5">
    <source>
        <dbReference type="ARBA" id="ARBA00048488"/>
    </source>
</evidence>
<evidence type="ECO:0000313" key="10">
    <source>
        <dbReference type="EMBL" id="KGD61728.1"/>
    </source>
</evidence>
<organism evidence="10 11">
    <name type="scientific">Alcanivorax jadensis T9</name>
    <dbReference type="NCBI Taxonomy" id="1177181"/>
    <lineage>
        <taxon>Bacteria</taxon>
        <taxon>Pseudomonadati</taxon>
        <taxon>Pseudomonadota</taxon>
        <taxon>Gammaproteobacteria</taxon>
        <taxon>Oceanospirillales</taxon>
        <taxon>Alcanivoracaceae</taxon>
        <taxon>Alcanivorax</taxon>
    </lineage>
</organism>
<gene>
    <name evidence="7" type="primary">msrA</name>
    <name evidence="10" type="ORF">T9A_00937</name>
</gene>